<reference evidence="1 2" key="1">
    <citation type="submission" date="2016-11" db="EMBL/GenBank/DDBJ databases">
        <title>Comparative genomics of Bartonella apis.</title>
        <authorList>
            <person name="Engel P."/>
        </authorList>
    </citation>
    <scope>NUCLEOTIDE SEQUENCE [LARGE SCALE GENOMIC DNA]</scope>
    <source>
        <strain evidence="1 2">BBC0122</strain>
    </source>
</reference>
<evidence type="ECO:0000313" key="2">
    <source>
        <dbReference type="Proteomes" id="UP000189632"/>
    </source>
</evidence>
<organism evidence="1 2">
    <name type="scientific">Bartonella choladocola</name>
    <dbReference type="NCBI Taxonomy" id="2750995"/>
    <lineage>
        <taxon>Bacteria</taxon>
        <taxon>Pseudomonadati</taxon>
        <taxon>Pseudomonadota</taxon>
        <taxon>Alphaproteobacteria</taxon>
        <taxon>Hyphomicrobiales</taxon>
        <taxon>Bartonellaceae</taxon>
        <taxon>Bartonella</taxon>
    </lineage>
</organism>
<dbReference type="KEGG" id="bapi:BBC0122_019110"/>
<dbReference type="Proteomes" id="UP000189632">
    <property type="component" value="Chromosome"/>
</dbReference>
<dbReference type="EMBL" id="CP015625">
    <property type="protein sequence ID" value="AQT48005.1"/>
    <property type="molecule type" value="Genomic_DNA"/>
</dbReference>
<sequence length="63" mass="7359">MRHLQRNQAEWEIIGNIAAIIDKTNFVILRIASNLKTSRKGIMVDDPHFNTVYIYKEETKNIS</sequence>
<protein>
    <submittedName>
        <fullName evidence="1">Uncharacterized protein</fullName>
    </submittedName>
</protein>
<accession>A0A1U9MJB1</accession>
<gene>
    <name evidence="1" type="ORF">BBC0122_019110</name>
</gene>
<proteinExistence type="predicted"/>
<name>A0A1U9MJB1_9HYPH</name>
<evidence type="ECO:0000313" key="1">
    <source>
        <dbReference type="EMBL" id="AQT48005.1"/>
    </source>
</evidence>
<dbReference type="RefSeq" id="WP_077993465.1">
    <property type="nucleotide sequence ID" value="NZ_CP015625.1"/>
</dbReference>
<keyword evidence="2" id="KW-1185">Reference proteome</keyword>
<dbReference type="AlphaFoldDB" id="A0A1U9MJB1"/>